<organism evidence="1 2">
    <name type="scientific">Gnathostoma spinigerum</name>
    <dbReference type="NCBI Taxonomy" id="75299"/>
    <lineage>
        <taxon>Eukaryota</taxon>
        <taxon>Metazoa</taxon>
        <taxon>Ecdysozoa</taxon>
        <taxon>Nematoda</taxon>
        <taxon>Chromadorea</taxon>
        <taxon>Rhabditida</taxon>
        <taxon>Spirurina</taxon>
        <taxon>Gnathostomatomorpha</taxon>
        <taxon>Gnathostomatoidea</taxon>
        <taxon>Gnathostomatidae</taxon>
        <taxon>Gnathostoma</taxon>
    </lineage>
</organism>
<comment type="caution">
    <text evidence="1">The sequence shown here is derived from an EMBL/GenBank/DDBJ whole genome shotgun (WGS) entry which is preliminary data.</text>
</comment>
<dbReference type="AlphaFoldDB" id="A0ABD6F0G6"/>
<name>A0ABD6F0G6_9BILA</name>
<dbReference type="EMBL" id="JBGFUD010009714">
    <property type="protein sequence ID" value="MFH4982622.1"/>
    <property type="molecule type" value="Genomic_DNA"/>
</dbReference>
<dbReference type="Proteomes" id="UP001608902">
    <property type="component" value="Unassembled WGS sequence"/>
</dbReference>
<keyword evidence="2" id="KW-1185">Reference proteome</keyword>
<protein>
    <submittedName>
        <fullName evidence="1">Uncharacterized protein</fullName>
    </submittedName>
</protein>
<reference evidence="1 2" key="1">
    <citation type="submission" date="2024-08" db="EMBL/GenBank/DDBJ databases">
        <title>Gnathostoma spinigerum genome.</title>
        <authorList>
            <person name="Gonzalez-Bertolin B."/>
            <person name="Monzon S."/>
            <person name="Zaballos A."/>
            <person name="Jimenez P."/>
            <person name="Dekumyoy P."/>
            <person name="Varona S."/>
            <person name="Cuesta I."/>
            <person name="Sumanam S."/>
            <person name="Adisakwattana P."/>
            <person name="Gasser R.B."/>
            <person name="Hernandez-Gonzalez A."/>
            <person name="Young N.D."/>
            <person name="Perteguer M.J."/>
        </authorList>
    </citation>
    <scope>NUCLEOTIDE SEQUENCE [LARGE SCALE GENOMIC DNA]</scope>
    <source>
        <strain evidence="1">AL3</strain>
        <tissue evidence="1">Liver</tissue>
    </source>
</reference>
<evidence type="ECO:0000313" key="1">
    <source>
        <dbReference type="EMBL" id="MFH4982622.1"/>
    </source>
</evidence>
<gene>
    <name evidence="1" type="ORF">AB6A40_009331</name>
</gene>
<proteinExistence type="predicted"/>
<accession>A0ABD6F0G6</accession>
<evidence type="ECO:0000313" key="2">
    <source>
        <dbReference type="Proteomes" id="UP001608902"/>
    </source>
</evidence>
<sequence length="74" mass="8951">MKVLRSVKFDGGSVGHNFRPIRSLNGRRVLLRRSFSQQIIRKGDDEEREDDIVWYMRLMNKVSNLFRSVIWRRE</sequence>